<sequence length="46" mass="5299">MVNFWMDKDGSKSLKFPGERMHTKPNCASTVKNDSEAEGVFNQWHI</sequence>
<evidence type="ECO:0000313" key="2">
    <source>
        <dbReference type="Proteomes" id="UP000034954"/>
    </source>
</evidence>
<gene>
    <name evidence="1" type="ORF">BROFUL_01294</name>
</gene>
<name>A0A0M2UVZ7_9BACT</name>
<evidence type="ECO:0000313" key="1">
    <source>
        <dbReference type="EMBL" id="KKO20022.1"/>
    </source>
</evidence>
<dbReference type="AlphaFoldDB" id="A0A0M2UVZ7"/>
<dbReference type="Proteomes" id="UP000034954">
    <property type="component" value="Unassembled WGS sequence"/>
</dbReference>
<protein>
    <submittedName>
        <fullName evidence="1">Uncharacterized protein</fullName>
    </submittedName>
</protein>
<proteinExistence type="predicted"/>
<organism evidence="1 2">
    <name type="scientific">Candidatus Brocadia fulgida</name>
    <dbReference type="NCBI Taxonomy" id="380242"/>
    <lineage>
        <taxon>Bacteria</taxon>
        <taxon>Pseudomonadati</taxon>
        <taxon>Planctomycetota</taxon>
        <taxon>Candidatus Brocadiia</taxon>
        <taxon>Candidatus Brocadiales</taxon>
        <taxon>Candidatus Brocadiaceae</taxon>
        <taxon>Candidatus Brocadia</taxon>
    </lineage>
</organism>
<reference evidence="1 2" key="1">
    <citation type="journal article" date="2013" name="BMC Microbiol.">
        <title>Identification of the type II cytochrome c maturation pathway in anammox bacteria by comparative genomics.</title>
        <authorList>
            <person name="Ferousi C."/>
            <person name="Speth D.R."/>
            <person name="Reimann J."/>
            <person name="Op den Camp H.J."/>
            <person name="Allen J.W."/>
            <person name="Keltjens J.T."/>
            <person name="Jetten M.S."/>
        </authorList>
    </citation>
    <scope>NUCLEOTIDE SEQUENCE [LARGE SCALE GENOMIC DNA]</scope>
    <source>
        <strain evidence="1">RU1</strain>
    </source>
</reference>
<accession>A0A0M2UVZ7</accession>
<dbReference type="EMBL" id="LAQJ01000136">
    <property type="protein sequence ID" value="KKO20022.1"/>
    <property type="molecule type" value="Genomic_DNA"/>
</dbReference>
<keyword evidence="2" id="KW-1185">Reference proteome</keyword>
<comment type="caution">
    <text evidence="1">The sequence shown here is derived from an EMBL/GenBank/DDBJ whole genome shotgun (WGS) entry which is preliminary data.</text>
</comment>